<dbReference type="KEGG" id="zmk:HG535_0A08690"/>
<feature type="compositionally biased region" description="Acidic residues" evidence="1">
    <location>
        <begin position="1"/>
        <end position="11"/>
    </location>
</feature>
<accession>A0A7H9AZA0</accession>
<reference evidence="3 4" key="1">
    <citation type="submission" date="2020-07" db="EMBL/GenBank/DDBJ databases">
        <title>The yeast mating-type switching endonuclease HO is a domesticated member of an unorthodox homing genetic element family.</title>
        <authorList>
            <person name="Coughlan A.Y."/>
            <person name="Lombardi L."/>
            <person name="Braun-Galleani S."/>
            <person name="Martos A.R."/>
            <person name="Galeote V."/>
            <person name="Bigey F."/>
            <person name="Dequin S."/>
            <person name="Byrne K.P."/>
            <person name="Wolfe K.H."/>
        </authorList>
    </citation>
    <scope>NUCLEOTIDE SEQUENCE [LARGE SCALE GENOMIC DNA]</scope>
    <source>
        <strain evidence="3 4">NRRL Y-6702</strain>
    </source>
</reference>
<name>A0A7H9AZA0_ZYGMR</name>
<dbReference type="Proteomes" id="UP000509704">
    <property type="component" value="Chromosome 1"/>
</dbReference>
<dbReference type="AlphaFoldDB" id="A0A7H9AZA0"/>
<keyword evidence="2" id="KW-1133">Transmembrane helix</keyword>
<dbReference type="OrthoDB" id="4068624at2759"/>
<evidence type="ECO:0000256" key="2">
    <source>
        <dbReference type="SAM" id="Phobius"/>
    </source>
</evidence>
<evidence type="ECO:0000313" key="3">
    <source>
        <dbReference type="EMBL" id="QLG70922.1"/>
    </source>
</evidence>
<feature type="region of interest" description="Disordered" evidence="1">
    <location>
        <begin position="84"/>
        <end position="126"/>
    </location>
</feature>
<feature type="transmembrane region" description="Helical" evidence="2">
    <location>
        <begin position="460"/>
        <end position="483"/>
    </location>
</feature>
<feature type="compositionally biased region" description="Polar residues" evidence="1">
    <location>
        <begin position="88"/>
        <end position="107"/>
    </location>
</feature>
<organism evidence="3 4">
    <name type="scientific">Zygotorulaspora mrakii</name>
    <name type="common">Zygosaccharomyces mrakii</name>
    <dbReference type="NCBI Taxonomy" id="42260"/>
    <lineage>
        <taxon>Eukaryota</taxon>
        <taxon>Fungi</taxon>
        <taxon>Dikarya</taxon>
        <taxon>Ascomycota</taxon>
        <taxon>Saccharomycotina</taxon>
        <taxon>Saccharomycetes</taxon>
        <taxon>Saccharomycetales</taxon>
        <taxon>Saccharomycetaceae</taxon>
        <taxon>Zygotorulaspora</taxon>
    </lineage>
</organism>
<feature type="region of interest" description="Disordered" evidence="1">
    <location>
        <begin position="39"/>
        <end position="69"/>
    </location>
</feature>
<gene>
    <name evidence="3" type="ORF">HG535_0A08690</name>
</gene>
<evidence type="ECO:0000256" key="1">
    <source>
        <dbReference type="SAM" id="MobiDB-lite"/>
    </source>
</evidence>
<feature type="compositionally biased region" description="Low complexity" evidence="1">
    <location>
        <begin position="108"/>
        <end position="126"/>
    </location>
</feature>
<proteinExistence type="predicted"/>
<feature type="region of interest" description="Disordered" evidence="1">
    <location>
        <begin position="236"/>
        <end position="256"/>
    </location>
</feature>
<keyword evidence="2" id="KW-0472">Membrane</keyword>
<dbReference type="RefSeq" id="XP_037142650.1">
    <property type="nucleotide sequence ID" value="XM_037286755.1"/>
</dbReference>
<feature type="compositionally biased region" description="Polar residues" evidence="1">
    <location>
        <begin position="52"/>
        <end position="63"/>
    </location>
</feature>
<feature type="region of interest" description="Disordered" evidence="1">
    <location>
        <begin position="1"/>
        <end position="27"/>
    </location>
</feature>
<feature type="compositionally biased region" description="Polar residues" evidence="1">
    <location>
        <begin position="13"/>
        <end position="22"/>
    </location>
</feature>
<keyword evidence="4" id="KW-1185">Reference proteome</keyword>
<feature type="transmembrane region" description="Helical" evidence="2">
    <location>
        <begin position="400"/>
        <end position="419"/>
    </location>
</feature>
<dbReference type="EMBL" id="CP058604">
    <property type="protein sequence ID" value="QLG70922.1"/>
    <property type="molecule type" value="Genomic_DNA"/>
</dbReference>
<keyword evidence="2" id="KW-0812">Transmembrane</keyword>
<dbReference type="GeneID" id="59234559"/>
<evidence type="ECO:0000313" key="4">
    <source>
        <dbReference type="Proteomes" id="UP000509704"/>
    </source>
</evidence>
<sequence length="489" mass="54006">MSQNSDGDDEASYSVSSDNTGENLLIRKKVPASQSYFVEHFSPNDEGPRSNAMGSNTVNTCAETSPKRITESISVRNSLLEERKITPRASQTNSQIRLSQLSKGTVTSNESNQQDPSSPNSSRTVSTSVLLNGGEEDNSYSNDKAKLETTDERRISTFMPPLILKEVSSTVMQKKDSMTSTKTKNYKFEEAVQLLEKEAKYHDIQTSFTNPVLQEDDFQPQQYNIIKKASNASLRIDTDIGQSTPPPKRRENATHSPSLLNKILVPSSNYDAKIEIPALRSVSGSAHASPNVATLEGFKPVSPVMPERARLAKITRVTDSQIDVAVDLLQVYKNDMNAHSYKVDLEANTGSLSSTGHSRKISSAHPSIRPVPIQHISTASIHSFDSQKLQFYEIYSIPRIIGILICCFIVPTLFFMISVGKKGGISDYRLMRMIINRKHRVGKLKGFEWNIDIDWFRNMCLVLGAVEVLGILASIGSGIGVAIKRQSSG</sequence>
<protein>
    <submittedName>
        <fullName evidence="3">Uncharacterized protein</fullName>
    </submittedName>
</protein>